<evidence type="ECO:0000313" key="2">
    <source>
        <dbReference type="Proteomes" id="UP000217465"/>
    </source>
</evidence>
<dbReference type="AlphaFoldDB" id="A0A0E2UCB0"/>
<accession>A0A0E2UCB0</accession>
<dbReference type="EMBL" id="NSGR01000008">
    <property type="protein sequence ID" value="PCH12534.1"/>
    <property type="molecule type" value="Genomic_DNA"/>
</dbReference>
<evidence type="ECO:0000313" key="1">
    <source>
        <dbReference type="EMBL" id="PCH12534.1"/>
    </source>
</evidence>
<dbReference type="Proteomes" id="UP000217465">
    <property type="component" value="Unassembled WGS sequence"/>
</dbReference>
<name>A0A0E2UCB0_9STRE</name>
<dbReference type="Gene3D" id="3.10.450.50">
    <property type="match status" value="1"/>
</dbReference>
<reference evidence="1 2" key="1">
    <citation type="submission" date="2016-06" db="EMBL/GenBank/DDBJ databases">
        <authorList>
            <person name="Haines A.N."/>
            <person name="Council K.R."/>
        </authorList>
    </citation>
    <scope>NUCLEOTIDE SEQUENCE [LARGE SCALE GENOMIC DNA]</scope>
    <source>
        <strain evidence="1 2">SP158-29</strain>
    </source>
</reference>
<proteinExistence type="predicted"/>
<comment type="caution">
    <text evidence="1">The sequence shown here is derived from an EMBL/GenBank/DDBJ whole genome shotgun (WGS) entry which is preliminary data.</text>
</comment>
<organism evidence="1 2">
    <name type="scientific">Streptococcus parauberis</name>
    <dbReference type="NCBI Taxonomy" id="1348"/>
    <lineage>
        <taxon>Bacteria</taxon>
        <taxon>Bacillati</taxon>
        <taxon>Bacillota</taxon>
        <taxon>Bacilli</taxon>
        <taxon>Lactobacillales</taxon>
        <taxon>Streptococcaceae</taxon>
        <taxon>Streptococcus</taxon>
    </lineage>
</organism>
<dbReference type="InterPro" id="IPR032710">
    <property type="entry name" value="NTF2-like_dom_sf"/>
</dbReference>
<dbReference type="Pfam" id="PF14534">
    <property type="entry name" value="DUF4440"/>
    <property type="match status" value="1"/>
</dbReference>
<dbReference type="OrthoDB" id="3253136at2"/>
<gene>
    <name evidence="1" type="ORF">A9Y57_01253</name>
</gene>
<dbReference type="RefSeq" id="WP_045407262.1">
    <property type="nucleotide sequence ID" value="NZ_BAWT01000009.1"/>
</dbReference>
<protein>
    <submittedName>
        <fullName evidence="1">Uncharacterized protein</fullName>
    </submittedName>
</protein>
<sequence length="123" mass="14277">MIPKDLLIDSYRRINQAMVEKDIETLENIISKDSVLVHMTGYVQPLVEWLSDIANDQMIYNSSQFVSATVRDLDNKKMLVIGRSYVVASIWGSRMHKWPLEIKMTFEEINGKWHVTNQLASTF</sequence>
<dbReference type="InterPro" id="IPR027843">
    <property type="entry name" value="DUF4440"/>
</dbReference>
<dbReference type="SUPFAM" id="SSF54427">
    <property type="entry name" value="NTF2-like"/>
    <property type="match status" value="1"/>
</dbReference>